<organism evidence="3">
    <name type="scientific">Caenorhabditis remanei</name>
    <name type="common">Caenorhabditis vulgaris</name>
    <dbReference type="NCBI Taxonomy" id="31234"/>
    <lineage>
        <taxon>Eukaryota</taxon>
        <taxon>Metazoa</taxon>
        <taxon>Ecdysozoa</taxon>
        <taxon>Nematoda</taxon>
        <taxon>Chromadorea</taxon>
        <taxon>Rhabditida</taxon>
        <taxon>Rhabditina</taxon>
        <taxon>Rhabditomorpha</taxon>
        <taxon>Rhabditoidea</taxon>
        <taxon>Rhabditidae</taxon>
        <taxon>Peloderinae</taxon>
        <taxon>Caenorhabditis</taxon>
    </lineage>
</organism>
<dbReference type="HOGENOM" id="CLU_2252562_0_0_1"/>
<proteinExistence type="predicted"/>
<keyword evidence="1" id="KW-1133">Transmembrane helix</keyword>
<dbReference type="EMBL" id="DS268413">
    <property type="protein sequence ID" value="EFP07568.1"/>
    <property type="molecule type" value="Genomic_DNA"/>
</dbReference>
<dbReference type="eggNOG" id="KOG1286">
    <property type="taxonomic scope" value="Eukaryota"/>
</dbReference>
<reference evidence="2" key="1">
    <citation type="submission" date="2007-07" db="EMBL/GenBank/DDBJ databases">
        <title>PCAP assembly of the Caenorhabditis remanei genome.</title>
        <authorList>
            <consortium name="The Caenorhabditis remanei Sequencing Consortium"/>
            <person name="Wilson R.K."/>
        </authorList>
    </citation>
    <scope>NUCLEOTIDE SEQUENCE [LARGE SCALE GENOMIC DNA]</scope>
    <source>
        <strain evidence="2">PB4641</strain>
    </source>
</reference>
<dbReference type="STRING" id="31234.E3LRN4"/>
<feature type="transmembrane region" description="Helical" evidence="1">
    <location>
        <begin position="45"/>
        <end position="63"/>
    </location>
</feature>
<evidence type="ECO:0000313" key="2">
    <source>
        <dbReference type="EMBL" id="EFP07568.1"/>
    </source>
</evidence>
<dbReference type="Proteomes" id="UP000008281">
    <property type="component" value="Unassembled WGS sequence"/>
</dbReference>
<dbReference type="AlphaFoldDB" id="E3LRN4"/>
<keyword evidence="1" id="KW-0472">Membrane</keyword>
<evidence type="ECO:0000256" key="1">
    <source>
        <dbReference type="SAM" id="Phobius"/>
    </source>
</evidence>
<protein>
    <submittedName>
        <fullName evidence="2">Uncharacterized protein</fullName>
    </submittedName>
</protein>
<dbReference type="InParanoid" id="E3LRN4"/>
<name>E3LRN4_CAERE</name>
<gene>
    <name evidence="2" type="ORF">CRE_26369</name>
</gene>
<keyword evidence="1" id="KW-0812">Transmembrane</keyword>
<evidence type="ECO:0000313" key="3">
    <source>
        <dbReference type="Proteomes" id="UP000008281"/>
    </source>
</evidence>
<keyword evidence="3" id="KW-1185">Reference proteome</keyword>
<sequence>MGKYKFLGNMNFKKKESKVTLFPTASLFSLFLLLVSFFGSVPTRTLIHLTVIFFTSMISYFLYGYRHSKHRKTACLVIENRYSDTADDQYCPIVGLDTSSSSED</sequence>
<accession>E3LRN4</accession>
<feature type="transmembrane region" description="Helical" evidence="1">
    <location>
        <begin position="21"/>
        <end position="39"/>
    </location>
</feature>